<feature type="compositionally biased region" description="Low complexity" evidence="1">
    <location>
        <begin position="199"/>
        <end position="227"/>
    </location>
</feature>
<organism evidence="2 3">
    <name type="scientific">Talaromyces stipitatus (strain ATCC 10500 / CBS 375.48 / QM 6759 / NRRL 1006)</name>
    <name type="common">Penicillium stipitatum</name>
    <dbReference type="NCBI Taxonomy" id="441959"/>
    <lineage>
        <taxon>Eukaryota</taxon>
        <taxon>Fungi</taxon>
        <taxon>Dikarya</taxon>
        <taxon>Ascomycota</taxon>
        <taxon>Pezizomycotina</taxon>
        <taxon>Eurotiomycetes</taxon>
        <taxon>Eurotiomycetidae</taxon>
        <taxon>Eurotiales</taxon>
        <taxon>Trichocomaceae</taxon>
        <taxon>Talaromyces</taxon>
        <taxon>Talaromyces sect. Talaromyces</taxon>
    </lineage>
</organism>
<keyword evidence="3" id="KW-1185">Reference proteome</keyword>
<evidence type="ECO:0000313" key="2">
    <source>
        <dbReference type="EMBL" id="EED13386.1"/>
    </source>
</evidence>
<dbReference type="EMBL" id="EQ962659">
    <property type="protein sequence ID" value="EED13386.1"/>
    <property type="molecule type" value="Genomic_DNA"/>
</dbReference>
<dbReference type="OrthoDB" id="5337545at2759"/>
<protein>
    <submittedName>
        <fullName evidence="2">Uncharacterized protein</fullName>
    </submittedName>
</protein>
<dbReference type="VEuPathDB" id="FungiDB:TSTA_058740"/>
<feature type="compositionally biased region" description="Polar residues" evidence="1">
    <location>
        <begin position="119"/>
        <end position="129"/>
    </location>
</feature>
<dbReference type="InParanoid" id="B8MQI4"/>
<sequence>MSSNPDKTNPPARSDPTKDDHPPSSSETTTKNPSEPSILNRVKNSATSLIQDALTKPSAGTLPSDLAHALNSGNNNKGYASASASASSSTYLENARRRDGASSSPSDGIYDHDAEAFRSGSTHPSTSSGVVLDPLEINSFQNTGRFHSLPDEFSETKGKGKAKQTFENHDYADINEFEYDSTHFNEYEIAWINASRQGSYHSSSTTTNSTPTKRLSSSGSTSSVHNSSVINGVERNEKDGAEVVSLLSDPSFQPGLSTWDDQDSQNMDGYDFTFGADDPLDMDGFPIDPGLSPAELKILESFRLQHQTQNQEENKTKRITPYSLIPDIDSFLSQHMDTNHGISSDENLRDEVLTNLVGAEEWVHVDEQYSDDVWGYLRPALEAAAAEIKEKEAAGKEDEDGPAVKRLKMILRHMARIMILKQETEMIHS</sequence>
<feature type="region of interest" description="Disordered" evidence="1">
    <location>
        <begin position="90"/>
        <end position="130"/>
    </location>
</feature>
<reference evidence="3" key="1">
    <citation type="journal article" date="2015" name="Genome Announc.">
        <title>Genome sequence of the AIDS-associated pathogen Penicillium marneffei (ATCC18224) and its near taxonomic relative Talaromyces stipitatus (ATCC10500).</title>
        <authorList>
            <person name="Nierman W.C."/>
            <person name="Fedorova-Abrams N.D."/>
            <person name="Andrianopoulos A."/>
        </authorList>
    </citation>
    <scope>NUCLEOTIDE SEQUENCE [LARGE SCALE GENOMIC DNA]</scope>
    <source>
        <strain evidence="3">ATCC 10500 / CBS 375.48 / QM 6759 / NRRL 1006</strain>
    </source>
</reference>
<feature type="compositionally biased region" description="Polar residues" evidence="1">
    <location>
        <begin position="23"/>
        <end position="44"/>
    </location>
</feature>
<dbReference type="PhylomeDB" id="B8MQI4"/>
<dbReference type="RefSeq" id="XP_002487497.1">
    <property type="nucleotide sequence ID" value="XM_002487452.1"/>
</dbReference>
<dbReference type="STRING" id="441959.B8MQI4"/>
<feature type="region of interest" description="Disordered" evidence="1">
    <location>
        <begin position="1"/>
        <end position="44"/>
    </location>
</feature>
<dbReference type="Proteomes" id="UP000001745">
    <property type="component" value="Unassembled WGS sequence"/>
</dbReference>
<name>B8MQI4_TALSN</name>
<dbReference type="AlphaFoldDB" id="B8MQI4"/>
<evidence type="ECO:0000313" key="3">
    <source>
        <dbReference type="Proteomes" id="UP000001745"/>
    </source>
</evidence>
<dbReference type="HOGENOM" id="CLU_041579_1_0_1"/>
<gene>
    <name evidence="2" type="ORF">TSTA_058740</name>
</gene>
<dbReference type="OMA" id="LKMILRH"/>
<accession>B8MQI4</accession>
<evidence type="ECO:0000256" key="1">
    <source>
        <dbReference type="SAM" id="MobiDB-lite"/>
    </source>
</evidence>
<dbReference type="GeneID" id="8106476"/>
<dbReference type="eggNOG" id="ENOG502T2AW">
    <property type="taxonomic scope" value="Eukaryota"/>
</dbReference>
<proteinExistence type="predicted"/>
<feature type="region of interest" description="Disordered" evidence="1">
    <location>
        <begin position="198"/>
        <end position="227"/>
    </location>
</feature>